<evidence type="ECO:0000313" key="4">
    <source>
        <dbReference type="Proteomes" id="UP000319865"/>
    </source>
</evidence>
<comment type="similarity">
    <text evidence="1">Belongs to the UPF0098 family.</text>
</comment>
<organism evidence="3 4">
    <name type="scientific">Blastococcus colisei</name>
    <dbReference type="NCBI Taxonomy" id="1564162"/>
    <lineage>
        <taxon>Bacteria</taxon>
        <taxon>Bacillati</taxon>
        <taxon>Actinomycetota</taxon>
        <taxon>Actinomycetes</taxon>
        <taxon>Geodermatophilales</taxon>
        <taxon>Geodermatophilaceae</taxon>
        <taxon>Blastococcus</taxon>
    </lineage>
</organism>
<feature type="region of interest" description="Disordered" evidence="2">
    <location>
        <begin position="14"/>
        <end position="37"/>
    </location>
</feature>
<dbReference type="InterPro" id="IPR036610">
    <property type="entry name" value="PEBP-like_sf"/>
</dbReference>
<dbReference type="PANTHER" id="PTHR30289:SF1">
    <property type="entry name" value="PEBP (PHOSPHATIDYLETHANOLAMINE-BINDING PROTEIN) FAMILY PROTEIN"/>
    <property type="match status" value="1"/>
</dbReference>
<dbReference type="NCBIfam" id="TIGR00481">
    <property type="entry name" value="YbhB/YbcL family Raf kinase inhibitor-like protein"/>
    <property type="match status" value="1"/>
</dbReference>
<accession>A0A543P1Q9</accession>
<name>A0A543P1Q9_9ACTN</name>
<comment type="caution">
    <text evidence="3">The sequence shown here is derived from an EMBL/GenBank/DDBJ whole genome shotgun (WGS) entry which is preliminary data.</text>
</comment>
<evidence type="ECO:0000256" key="2">
    <source>
        <dbReference type="SAM" id="MobiDB-lite"/>
    </source>
</evidence>
<gene>
    <name evidence="3" type="ORF">FHU33_4689</name>
</gene>
<protein>
    <submittedName>
        <fullName evidence="3">PBP family phospholipid-binding protein</fullName>
    </submittedName>
</protein>
<evidence type="ECO:0000256" key="1">
    <source>
        <dbReference type="ARBA" id="ARBA00007120"/>
    </source>
</evidence>
<proteinExistence type="inferred from homology"/>
<dbReference type="CDD" id="cd00865">
    <property type="entry name" value="PEBP_bact_arch"/>
    <property type="match status" value="1"/>
</dbReference>
<dbReference type="Gene3D" id="3.90.280.10">
    <property type="entry name" value="PEBP-like"/>
    <property type="match status" value="1"/>
</dbReference>
<dbReference type="RefSeq" id="WP_211355331.1">
    <property type="nucleotide sequence ID" value="NZ_VFQE01000002.1"/>
</dbReference>
<dbReference type="SUPFAM" id="SSF49777">
    <property type="entry name" value="PEBP-like"/>
    <property type="match status" value="1"/>
</dbReference>
<dbReference type="Pfam" id="PF01161">
    <property type="entry name" value="PBP"/>
    <property type="match status" value="1"/>
</dbReference>
<dbReference type="PANTHER" id="PTHR30289">
    <property type="entry name" value="UNCHARACTERIZED PROTEIN YBCL-RELATED"/>
    <property type="match status" value="1"/>
</dbReference>
<evidence type="ECO:0000313" key="3">
    <source>
        <dbReference type="EMBL" id="TQN38009.1"/>
    </source>
</evidence>
<dbReference type="EMBL" id="VFQE01000002">
    <property type="protein sequence ID" value="TQN38009.1"/>
    <property type="molecule type" value="Genomic_DNA"/>
</dbReference>
<reference evidence="3 4" key="1">
    <citation type="submission" date="2019-06" db="EMBL/GenBank/DDBJ databases">
        <title>Sequencing the genomes of 1000 actinobacteria strains.</title>
        <authorList>
            <person name="Klenk H.-P."/>
        </authorList>
    </citation>
    <scope>NUCLEOTIDE SEQUENCE [LARGE SCALE GENOMIC DNA]</scope>
    <source>
        <strain evidence="3 4">DSM 46837</strain>
    </source>
</reference>
<dbReference type="InterPro" id="IPR008914">
    <property type="entry name" value="PEBP"/>
</dbReference>
<dbReference type="AlphaFoldDB" id="A0A543P1Q9"/>
<dbReference type="InterPro" id="IPR005247">
    <property type="entry name" value="YbhB_YbcL/LppC-like"/>
</dbReference>
<sequence length="155" mass="16466">MKLNHGTLVVTSTAFSHGGRMPDAHSANGEGVSPELSWSGVPDGTRSLALIVEDPDAPLVGGFVHWVLYGIPADVTSIPEGGGAEYRQGLNSRGELGWRPAAPPPGHGTHHYFFHLFALDDDLDLPAGLAARDVLDRIDPHVINQARVVGTYSND</sequence>
<keyword evidence="4" id="KW-1185">Reference proteome</keyword>
<dbReference type="Proteomes" id="UP000319865">
    <property type="component" value="Unassembled WGS sequence"/>
</dbReference>